<evidence type="ECO:0000256" key="1">
    <source>
        <dbReference type="SAM" id="MobiDB-lite"/>
    </source>
</evidence>
<sequence length="225" mass="25633">MRVTQSHPLRDTISEQVESYILAQWDFTTEEAKQVFLTADISGLACQCFPYALDERIHMAAVLFSVVFLIDANLGEMDIDDGEDYLDHLQDTAKGYWDCDRSRPDAWMLCDLFGEMQSHDYLLVGDIMSATITQLRTRNCQRRLRARGSQDWLSFRNQLLGDEVIGILLKFVMGLSFDDDLNVLGVTSPSSSKNPEESRGRKVRRRGESETWHVDVALGQRICTA</sequence>
<dbReference type="EMBL" id="FJUY01000006">
    <property type="protein sequence ID" value="CZT18697.1"/>
    <property type="molecule type" value="Genomic_DNA"/>
</dbReference>
<dbReference type="GeneID" id="35599715"/>
<dbReference type="Gene3D" id="1.10.600.10">
    <property type="entry name" value="Farnesyl Diphosphate Synthase"/>
    <property type="match status" value="1"/>
</dbReference>
<reference evidence="2 3" key="1">
    <citation type="submission" date="2016-03" db="EMBL/GenBank/DDBJ databases">
        <authorList>
            <person name="Ploux O."/>
        </authorList>
    </citation>
    <scope>NUCLEOTIDE SEQUENCE [LARGE SCALE GENOMIC DNA]</scope>
    <source>
        <strain evidence="2 3">URUG2</strain>
    </source>
</reference>
<protein>
    <submittedName>
        <fullName evidence="2">Uncharacterized protein</fullName>
    </submittedName>
</protein>
<accession>A0A2D3V1Z4</accession>
<dbReference type="OrthoDB" id="3004402at2759"/>
<evidence type="ECO:0000313" key="2">
    <source>
        <dbReference type="EMBL" id="CZT18697.1"/>
    </source>
</evidence>
<name>A0A2D3V1Z4_9PEZI</name>
<dbReference type="InterPro" id="IPR008949">
    <property type="entry name" value="Isoprenoid_synthase_dom_sf"/>
</dbReference>
<dbReference type="STRING" id="112498.A0A2D3V1Z4"/>
<gene>
    <name evidence="2" type="ORF">RCC_04541</name>
</gene>
<dbReference type="AlphaFoldDB" id="A0A2D3V1Z4"/>
<dbReference type="Proteomes" id="UP000225277">
    <property type="component" value="Unassembled WGS sequence"/>
</dbReference>
<dbReference type="RefSeq" id="XP_023625587.1">
    <property type="nucleotide sequence ID" value="XM_023769819.1"/>
</dbReference>
<proteinExistence type="predicted"/>
<evidence type="ECO:0000313" key="3">
    <source>
        <dbReference type="Proteomes" id="UP000225277"/>
    </source>
</evidence>
<dbReference type="SUPFAM" id="SSF48576">
    <property type="entry name" value="Terpenoid synthases"/>
    <property type="match status" value="1"/>
</dbReference>
<feature type="compositionally biased region" description="Basic and acidic residues" evidence="1">
    <location>
        <begin position="194"/>
        <end position="206"/>
    </location>
</feature>
<feature type="region of interest" description="Disordered" evidence="1">
    <location>
        <begin position="186"/>
        <end position="206"/>
    </location>
</feature>
<keyword evidence="3" id="KW-1185">Reference proteome</keyword>
<organism evidence="2 3">
    <name type="scientific">Ramularia collo-cygni</name>
    <dbReference type="NCBI Taxonomy" id="112498"/>
    <lineage>
        <taxon>Eukaryota</taxon>
        <taxon>Fungi</taxon>
        <taxon>Dikarya</taxon>
        <taxon>Ascomycota</taxon>
        <taxon>Pezizomycotina</taxon>
        <taxon>Dothideomycetes</taxon>
        <taxon>Dothideomycetidae</taxon>
        <taxon>Mycosphaerellales</taxon>
        <taxon>Mycosphaerellaceae</taxon>
        <taxon>Ramularia</taxon>
    </lineage>
</organism>